<evidence type="ECO:0000313" key="1">
    <source>
        <dbReference type="EMBL" id="MQN01342.1"/>
    </source>
</evidence>
<keyword evidence="2" id="KW-1185">Reference proteome</keyword>
<sequence>MRDGRYCLPVKSAQELGSGRCHDIWIRATLFIEPAAVVSLNNELRELQLSEQEEIKKILKELSEKVYEYIGTIVQDF</sequence>
<name>A0A6N7IZZ6_9FIRM</name>
<protein>
    <submittedName>
        <fullName evidence="1">Uncharacterized protein</fullName>
    </submittedName>
</protein>
<organism evidence="1 2">
    <name type="scientific">Candidatus Weimeria bifida</name>
    <dbReference type="NCBI Taxonomy" id="2599074"/>
    <lineage>
        <taxon>Bacteria</taxon>
        <taxon>Bacillati</taxon>
        <taxon>Bacillota</taxon>
        <taxon>Clostridia</taxon>
        <taxon>Lachnospirales</taxon>
        <taxon>Lachnospiraceae</taxon>
        <taxon>Candidatus Weimeria</taxon>
    </lineage>
</organism>
<comment type="caution">
    <text evidence="1">The sequence shown here is derived from an EMBL/GenBank/DDBJ whole genome shotgun (WGS) entry which is preliminary data.</text>
</comment>
<proteinExistence type="predicted"/>
<evidence type="ECO:0000313" key="2">
    <source>
        <dbReference type="Proteomes" id="UP000460257"/>
    </source>
</evidence>
<gene>
    <name evidence="1" type="ORF">FRC54_05330</name>
</gene>
<dbReference type="Proteomes" id="UP000460257">
    <property type="component" value="Unassembled WGS sequence"/>
</dbReference>
<accession>A0A6N7IZZ6</accession>
<dbReference type="AlphaFoldDB" id="A0A6N7IZZ6"/>
<reference evidence="1" key="1">
    <citation type="journal article" date="2020" name="Appl. Environ. Microbiol.">
        <title>Medium-Chain Fatty Acid Synthesis by 'Candidatus Weimeria bifida' gen. nov., sp. nov., and 'Candidatus Pseudoramibacter fermentans' sp. nov.</title>
        <authorList>
            <person name="Scarborough M.J."/>
            <person name="Myers K.S."/>
            <person name="Donohue T.J."/>
            <person name="Noguera D.R."/>
        </authorList>
    </citation>
    <scope>NUCLEOTIDE SEQUENCE</scope>
    <source>
        <strain evidence="1">LCO1.1</strain>
    </source>
</reference>
<dbReference type="EMBL" id="VOGC01000004">
    <property type="protein sequence ID" value="MQN01342.1"/>
    <property type="molecule type" value="Genomic_DNA"/>
</dbReference>